<protein>
    <submittedName>
        <fullName evidence="2">Uncharacterized protein</fullName>
    </submittedName>
</protein>
<evidence type="ECO:0000313" key="2">
    <source>
        <dbReference type="EMBL" id="GAA2119326.1"/>
    </source>
</evidence>
<keyword evidence="3" id="KW-1185">Reference proteome</keyword>
<feature type="region of interest" description="Disordered" evidence="1">
    <location>
        <begin position="81"/>
        <end position="102"/>
    </location>
</feature>
<organism evidence="2 3">
    <name type="scientific">Streptomyces synnematoformans</name>
    <dbReference type="NCBI Taxonomy" id="415721"/>
    <lineage>
        <taxon>Bacteria</taxon>
        <taxon>Bacillati</taxon>
        <taxon>Actinomycetota</taxon>
        <taxon>Actinomycetes</taxon>
        <taxon>Kitasatosporales</taxon>
        <taxon>Streptomycetaceae</taxon>
        <taxon>Streptomyces</taxon>
    </lineage>
</organism>
<comment type="caution">
    <text evidence="2">The sequence shown here is derived from an EMBL/GenBank/DDBJ whole genome shotgun (WGS) entry which is preliminary data.</text>
</comment>
<proteinExistence type="predicted"/>
<name>A0ABN2Y216_9ACTN</name>
<reference evidence="2 3" key="1">
    <citation type="journal article" date="2019" name="Int. J. Syst. Evol. Microbiol.">
        <title>The Global Catalogue of Microorganisms (GCM) 10K type strain sequencing project: providing services to taxonomists for standard genome sequencing and annotation.</title>
        <authorList>
            <consortium name="The Broad Institute Genomics Platform"/>
            <consortium name="The Broad Institute Genome Sequencing Center for Infectious Disease"/>
            <person name="Wu L."/>
            <person name="Ma J."/>
        </authorList>
    </citation>
    <scope>NUCLEOTIDE SEQUENCE [LARGE SCALE GENOMIC DNA]</scope>
    <source>
        <strain evidence="2 3">JCM 15481</strain>
    </source>
</reference>
<evidence type="ECO:0000313" key="3">
    <source>
        <dbReference type="Proteomes" id="UP001500443"/>
    </source>
</evidence>
<accession>A0ABN2Y216</accession>
<dbReference type="Proteomes" id="UP001500443">
    <property type="component" value="Unassembled WGS sequence"/>
</dbReference>
<evidence type="ECO:0000256" key="1">
    <source>
        <dbReference type="SAM" id="MobiDB-lite"/>
    </source>
</evidence>
<gene>
    <name evidence="2" type="ORF">GCM10009802_21460</name>
</gene>
<dbReference type="EMBL" id="BAAAPF010000046">
    <property type="protein sequence ID" value="GAA2119326.1"/>
    <property type="molecule type" value="Genomic_DNA"/>
</dbReference>
<sequence>MTPEKHPDGGWANPTCHPNESAVTRHGTELWCGQYGGSWKWGDGPAPSEGSICVDEGEWDMINPTQGFVCRNGQWQKERLEDWRHPSSSASATVSPRIGKIP</sequence>